<dbReference type="InterPro" id="IPR027417">
    <property type="entry name" value="P-loop_NTPase"/>
</dbReference>
<gene>
    <name evidence="1" type="ORF">AKJ57_06310</name>
</gene>
<protein>
    <submittedName>
        <fullName evidence="1">Uncharacterized protein</fullName>
    </submittedName>
</protein>
<dbReference type="Proteomes" id="UP000070163">
    <property type="component" value="Unassembled WGS sequence"/>
</dbReference>
<dbReference type="Pfam" id="PF03266">
    <property type="entry name" value="NTPase_1"/>
    <property type="match status" value="1"/>
</dbReference>
<sequence>MSTSALRKVGIIFHLRNLFQNGPIFSTFRPNLALFPLFFAGRRTLEVKERRLKMNFIIYGDVNVGKTTLVEKTVKRLRDDNIGCSGFYTKSDPSSRLLLVSAGSNSRKVLAAPKNEFSSSVRVGRYWFNSDAIDFGIDLTDDEGKFLVVDELGKLKGRKRGFFRFLKGLGKEIIWDSSSLFVRDLWISFGANLPKT</sequence>
<organism evidence="1 2">
    <name type="scientific">candidate division MSBL1 archaeon SCGC-AAA259A05</name>
    <dbReference type="NCBI Taxonomy" id="1698259"/>
    <lineage>
        <taxon>Archaea</taxon>
        <taxon>Methanobacteriati</taxon>
        <taxon>Methanobacteriota</taxon>
        <taxon>candidate division MSBL1</taxon>
    </lineage>
</organism>
<accession>A0A133U3M0</accession>
<dbReference type="AlphaFoldDB" id="A0A133U3M0"/>
<comment type="caution">
    <text evidence="1">The sequence shown here is derived from an EMBL/GenBank/DDBJ whole genome shotgun (WGS) entry which is preliminary data.</text>
</comment>
<reference evidence="1 2" key="1">
    <citation type="journal article" date="2016" name="Sci. Rep.">
        <title>Metabolic traits of an uncultured archaeal lineage -MSBL1- from brine pools of the Red Sea.</title>
        <authorList>
            <person name="Mwirichia R."/>
            <person name="Alam I."/>
            <person name="Rashid M."/>
            <person name="Vinu M."/>
            <person name="Ba-Alawi W."/>
            <person name="Anthony Kamau A."/>
            <person name="Kamanda Ngugi D."/>
            <person name="Goker M."/>
            <person name="Klenk H.P."/>
            <person name="Bajic V."/>
            <person name="Stingl U."/>
        </authorList>
    </citation>
    <scope>NUCLEOTIDE SEQUENCE [LARGE SCALE GENOMIC DNA]</scope>
    <source>
        <strain evidence="1">SCGC-AAA259A05</strain>
    </source>
</reference>
<dbReference type="InterPro" id="IPR004948">
    <property type="entry name" value="Nuc-triphosphatase_THEP1"/>
</dbReference>
<dbReference type="GO" id="GO:0017111">
    <property type="term" value="F:ribonucleoside triphosphate phosphatase activity"/>
    <property type="evidence" value="ECO:0007669"/>
    <property type="project" value="InterPro"/>
</dbReference>
<name>A0A133U3M0_9EURY</name>
<evidence type="ECO:0000313" key="2">
    <source>
        <dbReference type="Proteomes" id="UP000070163"/>
    </source>
</evidence>
<dbReference type="SUPFAM" id="SSF52540">
    <property type="entry name" value="P-loop containing nucleoside triphosphate hydrolases"/>
    <property type="match status" value="1"/>
</dbReference>
<keyword evidence="2" id="KW-1185">Reference proteome</keyword>
<proteinExistence type="predicted"/>
<evidence type="ECO:0000313" key="1">
    <source>
        <dbReference type="EMBL" id="KXA88784.1"/>
    </source>
</evidence>
<dbReference type="EMBL" id="LHXJ01000122">
    <property type="protein sequence ID" value="KXA88784.1"/>
    <property type="molecule type" value="Genomic_DNA"/>
</dbReference>
<dbReference type="Gene3D" id="3.40.50.300">
    <property type="entry name" value="P-loop containing nucleotide triphosphate hydrolases"/>
    <property type="match status" value="1"/>
</dbReference>